<evidence type="ECO:0000313" key="1">
    <source>
        <dbReference type="EMBL" id="MCG4526732.1"/>
    </source>
</evidence>
<evidence type="ECO:0000313" key="2">
    <source>
        <dbReference type="Proteomes" id="UP001200313"/>
    </source>
</evidence>
<organism evidence="1 2">
    <name type="scientific">Intestinimonas massiliensis</name>
    <name type="common">ex Afouda et al. 2020</name>
    <dbReference type="NCBI Taxonomy" id="1673721"/>
    <lineage>
        <taxon>Bacteria</taxon>
        <taxon>Bacillati</taxon>
        <taxon>Bacillota</taxon>
        <taxon>Clostridia</taxon>
        <taxon>Eubacteriales</taxon>
        <taxon>Intestinimonas</taxon>
    </lineage>
</organism>
<protein>
    <recommendedName>
        <fullName evidence="3">ATP-binding protein</fullName>
    </recommendedName>
</protein>
<dbReference type="EMBL" id="JAKNJB010000009">
    <property type="protein sequence ID" value="MCG4526732.1"/>
    <property type="molecule type" value="Genomic_DNA"/>
</dbReference>
<accession>A0ABS9M7G3</accession>
<reference evidence="1 2" key="1">
    <citation type="submission" date="2022-01" db="EMBL/GenBank/DDBJ databases">
        <title>Collection of gut derived symbiotic bacterial strains cultured from healthy donors.</title>
        <authorList>
            <person name="Lin H."/>
            <person name="Kohout C."/>
            <person name="Waligurski E."/>
            <person name="Pamer E.G."/>
        </authorList>
    </citation>
    <scope>NUCLEOTIDE SEQUENCE [LARGE SCALE GENOMIC DNA]</scope>
    <source>
        <strain evidence="1 2">DFI.3.7</strain>
    </source>
</reference>
<dbReference type="Proteomes" id="UP001200313">
    <property type="component" value="Unassembled WGS sequence"/>
</dbReference>
<comment type="caution">
    <text evidence="1">The sequence shown here is derived from an EMBL/GenBank/DDBJ whole genome shotgun (WGS) entry which is preliminary data.</text>
</comment>
<dbReference type="RefSeq" id="WP_238073648.1">
    <property type="nucleotide sequence ID" value="NZ_JAKNJB010000009.1"/>
</dbReference>
<name>A0ABS9M7G3_9FIRM</name>
<evidence type="ECO:0008006" key="3">
    <source>
        <dbReference type="Google" id="ProtNLM"/>
    </source>
</evidence>
<keyword evidence="2" id="KW-1185">Reference proteome</keyword>
<gene>
    <name evidence="1" type="ORF">L0P79_06520</name>
</gene>
<proteinExistence type="predicted"/>
<sequence length="277" mass="31658">MAYLVGPSQTKKTSLARELTAIYNRNTPPAQPDDVSLLPTNAAIFDALGPYRDCVRLVDDLYRSGSRSETRRRDEKLDQIIRLVGNNAQKGRGRAGEEDSVNCGIICTAEYLPEGFSTLTRCLILQLERPLPSARLTKIQCHPLTWPTFLYRFLTWVAAHYDAVVGYLRQQFPKLRQQRAAQPVQEERLREFQWALHLTTDILGAFFSSQLPSHLSGTRKQLVRLIKRSINQAIQHQTELLAHERDHSDTNRFSRALSELHFGAHMVHITEKPGKKF</sequence>